<dbReference type="EMBL" id="JACNJD010000318">
    <property type="protein sequence ID" value="MBC8178820.1"/>
    <property type="molecule type" value="Genomic_DNA"/>
</dbReference>
<dbReference type="NCBIfam" id="TIGR02605">
    <property type="entry name" value="CxxC_CxxC_SSSS"/>
    <property type="match status" value="1"/>
</dbReference>
<evidence type="ECO:0000256" key="1">
    <source>
        <dbReference type="SAM" id="MobiDB-lite"/>
    </source>
</evidence>
<protein>
    <submittedName>
        <fullName evidence="3">Zinc ribbon domain-containing protein</fullName>
    </submittedName>
</protein>
<organism evidence="3 4">
    <name type="scientific">Candidatus Desulfacyla euxinica</name>
    <dbReference type="NCBI Taxonomy" id="2841693"/>
    <lineage>
        <taxon>Bacteria</taxon>
        <taxon>Deltaproteobacteria</taxon>
        <taxon>Candidatus Desulfacyla</taxon>
    </lineage>
</organism>
<feature type="region of interest" description="Disordered" evidence="1">
    <location>
        <begin position="48"/>
        <end position="74"/>
    </location>
</feature>
<dbReference type="Pfam" id="PF09723">
    <property type="entry name" value="Zn_ribbon_8"/>
    <property type="match status" value="1"/>
</dbReference>
<name>A0A8J6T4F3_9DELT</name>
<proteinExistence type="predicted"/>
<evidence type="ECO:0000259" key="2">
    <source>
        <dbReference type="SMART" id="SM00834"/>
    </source>
</evidence>
<dbReference type="Proteomes" id="UP000650524">
    <property type="component" value="Unassembled WGS sequence"/>
</dbReference>
<feature type="domain" description="Putative regulatory protein FmdB zinc ribbon" evidence="2">
    <location>
        <begin position="1"/>
        <end position="43"/>
    </location>
</feature>
<evidence type="ECO:0000313" key="4">
    <source>
        <dbReference type="Proteomes" id="UP000650524"/>
    </source>
</evidence>
<sequence length="74" mass="7855">MPIYEFKCKKCDNTFESLCFRNTGEDKGPCPSCGSEESEKQLSIFSSVSSDSGPCMDMGSCSDAPSCASQGGFS</sequence>
<evidence type="ECO:0000313" key="3">
    <source>
        <dbReference type="EMBL" id="MBC8178820.1"/>
    </source>
</evidence>
<dbReference type="AlphaFoldDB" id="A0A8J6T4F3"/>
<comment type="caution">
    <text evidence="3">The sequence shown here is derived from an EMBL/GenBank/DDBJ whole genome shotgun (WGS) entry which is preliminary data.</text>
</comment>
<dbReference type="InterPro" id="IPR013429">
    <property type="entry name" value="Regulatory_FmdB_Zinc_ribbon"/>
</dbReference>
<reference evidence="3 4" key="1">
    <citation type="submission" date="2020-08" db="EMBL/GenBank/DDBJ databases">
        <title>Bridging the membrane lipid divide: bacteria of the FCB group superphylum have the potential to synthesize archaeal ether lipids.</title>
        <authorList>
            <person name="Villanueva L."/>
            <person name="Von Meijenfeldt F.A.B."/>
            <person name="Westbye A.B."/>
            <person name="Yadav S."/>
            <person name="Hopmans E.C."/>
            <person name="Dutilh B.E."/>
            <person name="Sinninghe Damste J.S."/>
        </authorList>
    </citation>
    <scope>NUCLEOTIDE SEQUENCE [LARGE SCALE GENOMIC DNA]</scope>
    <source>
        <strain evidence="3">NIOZ-UU27</strain>
    </source>
</reference>
<dbReference type="SMART" id="SM00834">
    <property type="entry name" value="CxxC_CXXC_SSSS"/>
    <property type="match status" value="1"/>
</dbReference>
<accession>A0A8J6T4F3</accession>
<gene>
    <name evidence="3" type="ORF">H8E19_15560</name>
</gene>